<evidence type="ECO:0000256" key="3">
    <source>
        <dbReference type="ARBA" id="ARBA00023319"/>
    </source>
</evidence>
<organism evidence="5 6">
    <name type="scientific">Sus scrofa</name>
    <name type="common">Pig</name>
    <dbReference type="NCBI Taxonomy" id="9823"/>
    <lineage>
        <taxon>Eukaryota</taxon>
        <taxon>Metazoa</taxon>
        <taxon>Chordata</taxon>
        <taxon>Craniata</taxon>
        <taxon>Vertebrata</taxon>
        <taxon>Euteleostomi</taxon>
        <taxon>Mammalia</taxon>
        <taxon>Eutheria</taxon>
        <taxon>Laurasiatheria</taxon>
        <taxon>Artiodactyla</taxon>
        <taxon>Suina</taxon>
        <taxon>Suidae</taxon>
        <taxon>Sus</taxon>
    </lineage>
</organism>
<sequence>HLGSESPIIRLFIDFSGGTRAQSVTQLDSHITVPEGDSLELRCNYSSFPHFLFWYMQYPNQGLQLFLKYTSGNSLISGIRSFEAELRKRETSFNLRKISACWSYLAKYFCVLSDTVTDTVGDQNTTLLRLCSLKDSGSRPVSFSRNWHLL</sequence>
<protein>
    <recommendedName>
        <fullName evidence="4">Immunoglobulin domain-containing protein</fullName>
    </recommendedName>
</protein>
<evidence type="ECO:0000256" key="1">
    <source>
        <dbReference type="ARBA" id="ARBA00022729"/>
    </source>
</evidence>
<keyword evidence="3" id="KW-0393">Immunoglobulin domain</keyword>
<evidence type="ECO:0000259" key="4">
    <source>
        <dbReference type="SMART" id="SM00409"/>
    </source>
</evidence>
<feature type="domain" description="Immunoglobulin" evidence="4">
    <location>
        <begin position="28"/>
        <end position="130"/>
    </location>
</feature>
<dbReference type="InterPro" id="IPR051287">
    <property type="entry name" value="TCR_variable_region"/>
</dbReference>
<dbReference type="SUPFAM" id="SSF48726">
    <property type="entry name" value="Immunoglobulin"/>
    <property type="match status" value="1"/>
</dbReference>
<dbReference type="InterPro" id="IPR036179">
    <property type="entry name" value="Ig-like_dom_sf"/>
</dbReference>
<dbReference type="InterPro" id="IPR013783">
    <property type="entry name" value="Ig-like_fold"/>
</dbReference>
<reference evidence="5" key="1">
    <citation type="submission" date="2025-08" db="UniProtKB">
        <authorList>
            <consortium name="Ensembl"/>
        </authorList>
    </citation>
    <scope>IDENTIFICATION</scope>
</reference>
<keyword evidence="1" id="KW-0732">Signal</keyword>
<evidence type="ECO:0000313" key="6">
    <source>
        <dbReference type="Proteomes" id="UP000694570"/>
    </source>
</evidence>
<name>A0A8D0XXI3_PIG</name>
<dbReference type="PANTHER" id="PTHR19367">
    <property type="entry name" value="T-CELL RECEPTOR ALPHA CHAIN V REGION"/>
    <property type="match status" value="1"/>
</dbReference>
<evidence type="ECO:0000313" key="5">
    <source>
        <dbReference type="Ensembl" id="ENSSSCP00030041250.1"/>
    </source>
</evidence>
<accession>A0A8D0XXI3</accession>
<dbReference type="Gene3D" id="2.60.40.10">
    <property type="entry name" value="Immunoglobulins"/>
    <property type="match status" value="1"/>
</dbReference>
<dbReference type="Ensembl" id="ENSSSCT00030089368.1">
    <property type="protein sequence ID" value="ENSSSCP00030041250.1"/>
    <property type="gene ID" value="ENSSSCG00030063899.1"/>
</dbReference>
<proteinExistence type="predicted"/>
<dbReference type="AlphaFoldDB" id="A0A8D0XXI3"/>
<evidence type="ECO:0000256" key="2">
    <source>
        <dbReference type="ARBA" id="ARBA00023130"/>
    </source>
</evidence>
<dbReference type="GO" id="GO:0002250">
    <property type="term" value="P:adaptive immune response"/>
    <property type="evidence" value="ECO:0007669"/>
    <property type="project" value="UniProtKB-KW"/>
</dbReference>
<dbReference type="PANTHER" id="PTHR19367:SF24">
    <property type="entry name" value="T CELL RECEPTOR ALPHA VARIABLE 8-4"/>
    <property type="match status" value="1"/>
</dbReference>
<keyword evidence="2" id="KW-1064">Adaptive immunity</keyword>
<dbReference type="Proteomes" id="UP000694570">
    <property type="component" value="Unplaced"/>
</dbReference>
<dbReference type="InterPro" id="IPR003599">
    <property type="entry name" value="Ig_sub"/>
</dbReference>
<dbReference type="SMART" id="SM00409">
    <property type="entry name" value="IG"/>
    <property type="match status" value="1"/>
</dbReference>
<keyword evidence="2" id="KW-0391">Immunity</keyword>